<evidence type="ECO:0000313" key="2">
    <source>
        <dbReference type="Proteomes" id="UP000468327"/>
    </source>
</evidence>
<dbReference type="RefSeq" id="WP_157005069.1">
    <property type="nucleotide sequence ID" value="NZ_WPOC01000008.1"/>
</dbReference>
<dbReference type="Proteomes" id="UP000468327">
    <property type="component" value="Unassembled WGS sequence"/>
</dbReference>
<reference evidence="1 2" key="1">
    <citation type="submission" date="2019-11" db="EMBL/GenBank/DDBJ databases">
        <title>Whole genome shotgun sequencing (WGS) data from Adlercreutzia equolifaciens ResAG-91, Eggerthella lenta MRI-F36, MRI-F37, MRI-F40, ResAG-49, ResAG-88, ResAG-121, ResAG-145, and Gordonibacter sp. ResAG-5, ResAG-26, ResAG-43, ResAG-50, ResAG-59.</title>
        <authorList>
            <person name="Stoll D.A."/>
            <person name="Danylec N."/>
            <person name="Franz C.M.A.P."/>
            <person name="Huch M."/>
        </authorList>
    </citation>
    <scope>NUCLEOTIDE SEQUENCE [LARGE SCALE GENOMIC DNA]</scope>
    <source>
        <strain evidence="1 2">ResAG-59</strain>
    </source>
</reference>
<evidence type="ECO:0000313" key="1">
    <source>
        <dbReference type="EMBL" id="MVN14975.1"/>
    </source>
</evidence>
<gene>
    <name evidence="1" type="ORF">GO738_06345</name>
</gene>
<proteinExistence type="predicted"/>
<protein>
    <recommendedName>
        <fullName evidence="3">DUF3168 domain-containing protein</fullName>
    </recommendedName>
</protein>
<evidence type="ECO:0008006" key="3">
    <source>
        <dbReference type="Google" id="ProtNLM"/>
    </source>
</evidence>
<sequence>MMERKDVFAMLKSTGMPVAYRQWAPAKPPPLPYVVFFQSGRNDAYADNSNYAKVPRWCVELYSEGKNDDGEAAIERALSENQITYSTNETGDQGGYFLVAYYFDTI</sequence>
<comment type="caution">
    <text evidence="1">The sequence shown here is derived from an EMBL/GenBank/DDBJ whole genome shotgun (WGS) entry which is preliminary data.</text>
</comment>
<accession>A0A6N8IGM3</accession>
<dbReference type="EMBL" id="WPOC01000008">
    <property type="protein sequence ID" value="MVN14975.1"/>
    <property type="molecule type" value="Genomic_DNA"/>
</dbReference>
<name>A0A6N8IGM3_9ACTN</name>
<organism evidence="1 2">
    <name type="scientific">Gordonibacter urolithinfaciens</name>
    <dbReference type="NCBI Taxonomy" id="1335613"/>
    <lineage>
        <taxon>Bacteria</taxon>
        <taxon>Bacillati</taxon>
        <taxon>Actinomycetota</taxon>
        <taxon>Coriobacteriia</taxon>
        <taxon>Eggerthellales</taxon>
        <taxon>Eggerthellaceae</taxon>
        <taxon>Gordonibacter</taxon>
    </lineage>
</organism>
<keyword evidence="2" id="KW-1185">Reference proteome</keyword>
<dbReference type="AlphaFoldDB" id="A0A6N8IGM3"/>